<protein>
    <recommendedName>
        <fullName evidence="1">Chitin-binding type-2 domain-containing protein</fullName>
    </recommendedName>
</protein>
<sequence>GGLPDVGQCDENSAGLFPHPDECQLYFDCSSIETTSWQPGVKGLRECEYPKLFDEFSRKCMKNVQCGSRKAITTPISVKWKKLVLSVFFRHKRLFEKENVQPQL</sequence>
<feature type="domain" description="Chitin-binding type-2" evidence="1">
    <location>
        <begin position="6"/>
        <end position="68"/>
    </location>
</feature>
<dbReference type="SUPFAM" id="SSF57625">
    <property type="entry name" value="Invertebrate chitin-binding proteins"/>
    <property type="match status" value="1"/>
</dbReference>
<reference evidence="2" key="1">
    <citation type="submission" date="2022-11" db="EMBL/GenBank/DDBJ databases">
        <title>Centuries of genome instability and evolution in soft-shell clam transmissible cancer (bioRxiv).</title>
        <authorList>
            <person name="Hart S.F.M."/>
            <person name="Yonemitsu M.A."/>
            <person name="Giersch R.M."/>
            <person name="Beal B.F."/>
            <person name="Arriagada G."/>
            <person name="Davis B.W."/>
            <person name="Ostrander E.A."/>
            <person name="Goff S.P."/>
            <person name="Metzger M.J."/>
        </authorList>
    </citation>
    <scope>NUCLEOTIDE SEQUENCE</scope>
    <source>
        <strain evidence="2">MELC-2E11</strain>
        <tissue evidence="2">Siphon/mantle</tissue>
    </source>
</reference>
<dbReference type="Proteomes" id="UP001164746">
    <property type="component" value="Chromosome 1"/>
</dbReference>
<name>A0ABY7D8V1_MYAAR</name>
<evidence type="ECO:0000259" key="1">
    <source>
        <dbReference type="PROSITE" id="PS50940"/>
    </source>
</evidence>
<evidence type="ECO:0000313" key="2">
    <source>
        <dbReference type="EMBL" id="WAQ94079.1"/>
    </source>
</evidence>
<dbReference type="EMBL" id="CP111012">
    <property type="protein sequence ID" value="WAQ94079.1"/>
    <property type="molecule type" value="Genomic_DNA"/>
</dbReference>
<organism evidence="2 3">
    <name type="scientific">Mya arenaria</name>
    <name type="common">Soft-shell clam</name>
    <dbReference type="NCBI Taxonomy" id="6604"/>
    <lineage>
        <taxon>Eukaryota</taxon>
        <taxon>Metazoa</taxon>
        <taxon>Spiralia</taxon>
        <taxon>Lophotrochozoa</taxon>
        <taxon>Mollusca</taxon>
        <taxon>Bivalvia</taxon>
        <taxon>Autobranchia</taxon>
        <taxon>Heteroconchia</taxon>
        <taxon>Euheterodonta</taxon>
        <taxon>Imparidentia</taxon>
        <taxon>Neoheterodontei</taxon>
        <taxon>Myida</taxon>
        <taxon>Myoidea</taxon>
        <taxon>Myidae</taxon>
        <taxon>Mya</taxon>
    </lineage>
</organism>
<gene>
    <name evidence="2" type="ORF">MAR_006550</name>
</gene>
<dbReference type="Gene3D" id="2.170.140.10">
    <property type="entry name" value="Chitin binding domain"/>
    <property type="match status" value="1"/>
</dbReference>
<keyword evidence="3" id="KW-1185">Reference proteome</keyword>
<dbReference type="InterPro" id="IPR036508">
    <property type="entry name" value="Chitin-bd_dom_sf"/>
</dbReference>
<dbReference type="InterPro" id="IPR002557">
    <property type="entry name" value="Chitin-bd_dom"/>
</dbReference>
<accession>A0ABY7D8V1</accession>
<dbReference type="Pfam" id="PF01607">
    <property type="entry name" value="CBM_14"/>
    <property type="match status" value="1"/>
</dbReference>
<dbReference type="PROSITE" id="PS50940">
    <property type="entry name" value="CHIT_BIND_II"/>
    <property type="match status" value="1"/>
</dbReference>
<proteinExistence type="predicted"/>
<feature type="non-terminal residue" evidence="2">
    <location>
        <position position="104"/>
    </location>
</feature>
<evidence type="ECO:0000313" key="3">
    <source>
        <dbReference type="Proteomes" id="UP001164746"/>
    </source>
</evidence>